<dbReference type="InterPro" id="IPR011604">
    <property type="entry name" value="PDDEXK-like_dom_sf"/>
</dbReference>
<keyword evidence="2 14" id="KW-0479">Metal-binding</keyword>
<dbReference type="NCBIfam" id="TIGR00372">
    <property type="entry name" value="cas4"/>
    <property type="match status" value="1"/>
</dbReference>
<evidence type="ECO:0000256" key="2">
    <source>
        <dbReference type="ARBA" id="ARBA00022723"/>
    </source>
</evidence>
<evidence type="ECO:0000313" key="17">
    <source>
        <dbReference type="EMBL" id="PZR80773.1"/>
    </source>
</evidence>
<dbReference type="InterPro" id="IPR042206">
    <property type="entry name" value="CRISPR-assoc_Cas1_C"/>
</dbReference>
<dbReference type="Gene3D" id="3.100.10.20">
    <property type="entry name" value="CRISPR-associated endonuclease Cas1, N-terminal domain"/>
    <property type="match status" value="1"/>
</dbReference>
<evidence type="ECO:0000256" key="6">
    <source>
        <dbReference type="ARBA" id="ARBA00022842"/>
    </source>
</evidence>
<dbReference type="GO" id="GO:0004527">
    <property type="term" value="F:exonuclease activity"/>
    <property type="evidence" value="ECO:0007669"/>
    <property type="project" value="UniProtKB-KW"/>
</dbReference>
<dbReference type="GO" id="GO:0043571">
    <property type="term" value="P:maintenance of CRISPR repeat elements"/>
    <property type="evidence" value="ECO:0007669"/>
    <property type="project" value="UniProtKB-UniRule"/>
</dbReference>
<keyword evidence="10 14" id="KW-0238">DNA-binding</keyword>
<evidence type="ECO:0000256" key="3">
    <source>
        <dbReference type="ARBA" id="ARBA00022759"/>
    </source>
</evidence>
<keyword evidence="11 14" id="KW-0464">Manganese</keyword>
<feature type="domain" description="DUF83" evidence="16">
    <location>
        <begin position="1"/>
        <end position="182"/>
    </location>
</feature>
<dbReference type="GO" id="GO:0004519">
    <property type="term" value="F:endonuclease activity"/>
    <property type="evidence" value="ECO:0007669"/>
    <property type="project" value="UniProtKB-UniRule"/>
</dbReference>
<comment type="subunit">
    <text evidence="13 14">Homodimer, forms a heterotetramer with a Cas2 homodimer.</text>
</comment>
<evidence type="ECO:0000256" key="10">
    <source>
        <dbReference type="ARBA" id="ARBA00023125"/>
    </source>
</evidence>
<dbReference type="Proteomes" id="UP000248724">
    <property type="component" value="Unassembled WGS sequence"/>
</dbReference>
<dbReference type="Pfam" id="PF01867">
    <property type="entry name" value="Cas_Cas1"/>
    <property type="match status" value="1"/>
</dbReference>
<dbReference type="EMBL" id="QHBU01000136">
    <property type="protein sequence ID" value="PZR80773.1"/>
    <property type="molecule type" value="Genomic_DNA"/>
</dbReference>
<dbReference type="PANTHER" id="PTHR34353">
    <property type="entry name" value="CRISPR-ASSOCIATED ENDONUCLEASE CAS1 1"/>
    <property type="match status" value="1"/>
</dbReference>
<dbReference type="NCBIfam" id="TIGR00287">
    <property type="entry name" value="cas1"/>
    <property type="match status" value="1"/>
</dbReference>
<evidence type="ECO:0000256" key="11">
    <source>
        <dbReference type="ARBA" id="ARBA00023211"/>
    </source>
</evidence>
<protein>
    <recommendedName>
        <fullName evidence="14">CRISPR-associated endonuclease Cas1</fullName>
        <ecNumber evidence="14">3.1.-.-</ecNumber>
    </recommendedName>
</protein>
<dbReference type="Gene3D" id="1.20.120.920">
    <property type="entry name" value="CRISPR-associated endonuclease Cas1, C-terminal domain"/>
    <property type="match status" value="1"/>
</dbReference>
<evidence type="ECO:0000256" key="5">
    <source>
        <dbReference type="ARBA" id="ARBA00022839"/>
    </source>
</evidence>
<evidence type="ECO:0000256" key="12">
    <source>
        <dbReference type="ARBA" id="ARBA00033996"/>
    </source>
</evidence>
<evidence type="ECO:0000259" key="16">
    <source>
        <dbReference type="Pfam" id="PF01930"/>
    </source>
</evidence>
<dbReference type="InterPro" id="IPR050646">
    <property type="entry name" value="Cas1"/>
</dbReference>
<feature type="region of interest" description="Disordered" evidence="15">
    <location>
        <begin position="81"/>
        <end position="100"/>
    </location>
</feature>
<dbReference type="Gene3D" id="3.90.320.10">
    <property type="match status" value="1"/>
</dbReference>
<comment type="similarity">
    <text evidence="14">Belongs to the CRISPR-associated endonuclease Cas1 family.</text>
</comment>
<dbReference type="InterPro" id="IPR013343">
    <property type="entry name" value="CRISPR-assoc_prot_Cas4"/>
</dbReference>
<dbReference type="GO" id="GO:0051536">
    <property type="term" value="F:iron-sulfur cluster binding"/>
    <property type="evidence" value="ECO:0007669"/>
    <property type="project" value="UniProtKB-KW"/>
</dbReference>
<keyword evidence="1 14" id="KW-0540">Nuclease</keyword>
<keyword evidence="7" id="KW-0408">Iron</keyword>
<evidence type="ECO:0000256" key="1">
    <source>
        <dbReference type="ARBA" id="ARBA00022722"/>
    </source>
</evidence>
<sequence length="538" mass="59861">MVNEFSYCPRLFFLEWVQARFEDNPDTVEGRYQHRAVDREAGRAPLPDDGDLASARSVMLSSTRLGLVARVDLIEGIEGGVRPVDTKRGSPPDTPERSWEPERVQLCVQALLLREAGYQCTEGVLYFAEARRRVAVVFDDELVARTEGLLGELREIAGRDLPPPPLVDSPKCPRCSLVGICLPDETNTLAARSDRPPRRLLPRDPQARPMYVTDQGTTVGHREGRVEVSRHGEAVQSVRMIDVSQLNILGNVQVTSQLMRQLFSREVPVLWFSYGGWFQGIAEGLPSKHVELRRRQVSTAHQGGLSIARAMVEGKIRNSRTLLRRNSRVRDDSVLASLKSLAEQAATCSSTSSLLGLEGTAARLYFGGLPSMFREELRLPGAAFSFEGRNRRPPLDPVNCLLSYTYGLLVKDLTAVALSVGFDPYLGFYHRPRFGRPALALDLAEEFRPLVAESTVLSLVNNGEVRASHFVVRAGGVTLTAEGRKSVIGGYERRLDTEVRHPTFGYKVTYRRVLEVQARVLGAHVLGEIPDYVPFMTR</sequence>
<dbReference type="HAMAP" id="MF_01470">
    <property type="entry name" value="Cas1"/>
    <property type="match status" value="1"/>
</dbReference>
<feature type="binding site" evidence="14">
    <location>
        <position position="358"/>
    </location>
    <ligand>
        <name>Mn(2+)</name>
        <dbReference type="ChEBI" id="CHEBI:29035"/>
    </ligand>
</feature>
<dbReference type="GO" id="GO:0046872">
    <property type="term" value="F:metal ion binding"/>
    <property type="evidence" value="ECO:0007669"/>
    <property type="project" value="UniProtKB-UniRule"/>
</dbReference>
<keyword evidence="8" id="KW-0411">Iron-sulfur</keyword>
<dbReference type="PANTHER" id="PTHR34353:SF2">
    <property type="entry name" value="CRISPR-ASSOCIATED ENDONUCLEASE CAS1 1"/>
    <property type="match status" value="1"/>
</dbReference>
<dbReference type="InterPro" id="IPR002729">
    <property type="entry name" value="CRISPR-assoc_Cas1"/>
</dbReference>
<feature type="compositionally biased region" description="Basic and acidic residues" evidence="15">
    <location>
        <begin position="84"/>
        <end position="100"/>
    </location>
</feature>
<name>A0A2W5Z647_9BACT</name>
<comment type="cofactor">
    <cofactor evidence="14">
        <name>Mg(2+)</name>
        <dbReference type="ChEBI" id="CHEBI:18420"/>
    </cofactor>
    <cofactor evidence="14">
        <name>Mn(2+)</name>
        <dbReference type="ChEBI" id="CHEBI:29035"/>
    </cofactor>
</comment>
<evidence type="ECO:0000256" key="13">
    <source>
        <dbReference type="ARBA" id="ARBA00038592"/>
    </source>
</evidence>
<evidence type="ECO:0000313" key="18">
    <source>
        <dbReference type="Proteomes" id="UP000248724"/>
    </source>
</evidence>
<keyword evidence="9 14" id="KW-0051">Antiviral defense</keyword>
<evidence type="ECO:0000256" key="14">
    <source>
        <dbReference type="HAMAP-Rule" id="MF_01470"/>
    </source>
</evidence>
<keyword evidence="4 14" id="KW-0378">Hydrolase</keyword>
<comment type="catalytic activity">
    <reaction evidence="12">
        <text>exonucleolytic cleavage in the 5'- to 3'-direction to yield nucleoside 3'-phosphates.</text>
        <dbReference type="EC" id="3.1.12.1"/>
    </reaction>
</comment>
<evidence type="ECO:0000256" key="15">
    <source>
        <dbReference type="SAM" id="MobiDB-lite"/>
    </source>
</evidence>
<dbReference type="Pfam" id="PF01930">
    <property type="entry name" value="Cas_Cas4"/>
    <property type="match status" value="1"/>
</dbReference>
<proteinExistence type="inferred from homology"/>
<comment type="caution">
    <text evidence="17">The sequence shown here is derived from an EMBL/GenBank/DDBJ whole genome shotgun (WGS) entry which is preliminary data.</text>
</comment>
<dbReference type="GO" id="GO:0003677">
    <property type="term" value="F:DNA binding"/>
    <property type="evidence" value="ECO:0007669"/>
    <property type="project" value="UniProtKB-KW"/>
</dbReference>
<feature type="binding site" evidence="14">
    <location>
        <position position="430"/>
    </location>
    <ligand>
        <name>Mn(2+)</name>
        <dbReference type="ChEBI" id="CHEBI:29035"/>
    </ligand>
</feature>
<organism evidence="17 18">
    <name type="scientific">Candidatus Aeolococcus gillhamiae</name>
    <dbReference type="NCBI Taxonomy" id="3127015"/>
    <lineage>
        <taxon>Bacteria</taxon>
        <taxon>Bacillati</taxon>
        <taxon>Candidatus Dormiibacterota</taxon>
        <taxon>Candidatus Dormibacteria</taxon>
        <taxon>Candidatus Aeolococcales</taxon>
        <taxon>Candidatus Aeolococcaceae</taxon>
        <taxon>Candidatus Aeolococcus</taxon>
    </lineage>
</organism>
<keyword evidence="5" id="KW-0269">Exonuclease</keyword>
<evidence type="ECO:0000256" key="7">
    <source>
        <dbReference type="ARBA" id="ARBA00023004"/>
    </source>
</evidence>
<gene>
    <name evidence="14" type="primary">cas1</name>
    <name evidence="17" type="ORF">DLM65_07425</name>
</gene>
<reference evidence="17 18" key="1">
    <citation type="journal article" date="2017" name="Nature">
        <title>Atmospheric trace gases support primary production in Antarctic desert surface soil.</title>
        <authorList>
            <person name="Ji M."/>
            <person name="Greening C."/>
            <person name="Vanwonterghem I."/>
            <person name="Carere C.R."/>
            <person name="Bay S.K."/>
            <person name="Steen J.A."/>
            <person name="Montgomery K."/>
            <person name="Lines T."/>
            <person name="Beardall J."/>
            <person name="van Dorst J."/>
            <person name="Snape I."/>
            <person name="Stott M.B."/>
            <person name="Hugenholtz P."/>
            <person name="Ferrari B.C."/>
        </authorList>
    </citation>
    <scope>NUCLEOTIDE SEQUENCE [LARGE SCALE GENOMIC DNA]</scope>
    <source>
        <strain evidence="17">RRmetagenome_bin12</strain>
    </source>
</reference>
<dbReference type="AlphaFoldDB" id="A0A2W5Z647"/>
<accession>A0A2W5Z647</accession>
<dbReference type="CDD" id="cd09634">
    <property type="entry name" value="Cas1_I-II-III"/>
    <property type="match status" value="1"/>
</dbReference>
<evidence type="ECO:0000256" key="8">
    <source>
        <dbReference type="ARBA" id="ARBA00023014"/>
    </source>
</evidence>
<dbReference type="GO" id="GO:0051607">
    <property type="term" value="P:defense response to virus"/>
    <property type="evidence" value="ECO:0007669"/>
    <property type="project" value="UniProtKB-UniRule"/>
</dbReference>
<evidence type="ECO:0000256" key="4">
    <source>
        <dbReference type="ARBA" id="ARBA00022801"/>
    </source>
</evidence>
<evidence type="ECO:0000256" key="9">
    <source>
        <dbReference type="ARBA" id="ARBA00023118"/>
    </source>
</evidence>
<keyword evidence="3 14" id="KW-0255">Endonuclease</keyword>
<dbReference type="InterPro" id="IPR042211">
    <property type="entry name" value="CRISPR-assoc_Cas1_N"/>
</dbReference>
<feature type="binding site" evidence="14">
    <location>
        <position position="445"/>
    </location>
    <ligand>
        <name>Mn(2+)</name>
        <dbReference type="ChEBI" id="CHEBI:29035"/>
    </ligand>
</feature>
<keyword evidence="6 14" id="KW-0460">Magnesium</keyword>
<dbReference type="EC" id="3.1.-.-" evidence="14"/>
<comment type="function">
    <text evidence="14">CRISPR (clustered regularly interspaced short palindromic repeat), is an adaptive immune system that provides protection against mobile genetic elements (viruses, transposable elements and conjugative plasmids). CRISPR clusters contain spacers, sequences complementary to antecedent mobile elements, and target invading nucleic acids. CRISPR clusters are transcribed and processed into CRISPR RNA (crRNA). Acts as a dsDNA endonuclease. Involved in the integration of spacer DNA into the CRISPR cassette.</text>
</comment>
<dbReference type="InterPro" id="IPR022765">
    <property type="entry name" value="Dna2/Cas4_DUF83"/>
</dbReference>